<accession>A0A1B6LZ95</accession>
<evidence type="ECO:0000313" key="3">
    <source>
        <dbReference type="EMBL" id="JAT29021.1"/>
    </source>
</evidence>
<feature type="region of interest" description="Disordered" evidence="1">
    <location>
        <begin position="86"/>
        <end position="117"/>
    </location>
</feature>
<evidence type="ECO:0000256" key="2">
    <source>
        <dbReference type="SAM" id="SignalP"/>
    </source>
</evidence>
<feature type="signal peptide" evidence="2">
    <location>
        <begin position="1"/>
        <end position="23"/>
    </location>
</feature>
<reference evidence="3" key="1">
    <citation type="submission" date="2015-11" db="EMBL/GenBank/DDBJ databases">
        <title>De novo transcriptome assembly of four potential Pierce s Disease insect vectors from Arizona vineyards.</title>
        <authorList>
            <person name="Tassone E.E."/>
        </authorList>
    </citation>
    <scope>NUCLEOTIDE SEQUENCE</scope>
</reference>
<protein>
    <submittedName>
        <fullName evidence="3">Uncharacterized protein</fullName>
    </submittedName>
</protein>
<proteinExistence type="predicted"/>
<sequence>MESFLYYLILILLFLICIFAVFSNPNLKLAGNEDDTNRLLPRKFTEKCIACKKREESRLRNPGNVMMYRKGNQDLEVKFMGNVNETETETDYEEEKTFGSEYEEEEGSEVETQEEFPEEAQVVFVEHMRQGDGLERLEVLRVRHKNTGRRARDQKGEGEKEEEWCDVEVTASVPHHHTGLGVKLPP</sequence>
<organism evidence="3">
    <name type="scientific">Graphocephala atropunctata</name>
    <dbReference type="NCBI Taxonomy" id="36148"/>
    <lineage>
        <taxon>Eukaryota</taxon>
        <taxon>Metazoa</taxon>
        <taxon>Ecdysozoa</taxon>
        <taxon>Arthropoda</taxon>
        <taxon>Hexapoda</taxon>
        <taxon>Insecta</taxon>
        <taxon>Pterygota</taxon>
        <taxon>Neoptera</taxon>
        <taxon>Paraneoptera</taxon>
        <taxon>Hemiptera</taxon>
        <taxon>Auchenorrhyncha</taxon>
        <taxon>Membracoidea</taxon>
        <taxon>Cicadellidae</taxon>
        <taxon>Cicadellinae</taxon>
        <taxon>Cicadellini</taxon>
        <taxon>Graphocephala</taxon>
    </lineage>
</organism>
<evidence type="ECO:0000256" key="1">
    <source>
        <dbReference type="SAM" id="MobiDB-lite"/>
    </source>
</evidence>
<name>A0A1B6LZ95_9HEMI</name>
<dbReference type="AlphaFoldDB" id="A0A1B6LZ95"/>
<feature type="compositionally biased region" description="Acidic residues" evidence="1">
    <location>
        <begin position="101"/>
        <end position="117"/>
    </location>
</feature>
<dbReference type="EMBL" id="GEBQ01010956">
    <property type="protein sequence ID" value="JAT29021.1"/>
    <property type="molecule type" value="Transcribed_RNA"/>
</dbReference>
<gene>
    <name evidence="3" type="ORF">g.32185</name>
</gene>
<keyword evidence="2" id="KW-0732">Signal</keyword>
<feature type="chain" id="PRO_5008587725" evidence="2">
    <location>
        <begin position="24"/>
        <end position="186"/>
    </location>
</feature>